<protein>
    <submittedName>
        <fullName evidence="1">Uncharacterized protein</fullName>
    </submittedName>
</protein>
<comment type="caution">
    <text evidence="1">The sequence shown here is derived from an EMBL/GenBank/DDBJ whole genome shotgun (WGS) entry which is preliminary data.</text>
</comment>
<organism evidence="1 2">
    <name type="scientific">Populus alba</name>
    <name type="common">White poplar</name>
    <dbReference type="NCBI Taxonomy" id="43335"/>
    <lineage>
        <taxon>Eukaryota</taxon>
        <taxon>Viridiplantae</taxon>
        <taxon>Streptophyta</taxon>
        <taxon>Embryophyta</taxon>
        <taxon>Tracheophyta</taxon>
        <taxon>Spermatophyta</taxon>
        <taxon>Magnoliopsida</taxon>
        <taxon>eudicotyledons</taxon>
        <taxon>Gunneridae</taxon>
        <taxon>Pentapetalae</taxon>
        <taxon>rosids</taxon>
        <taxon>fabids</taxon>
        <taxon>Malpighiales</taxon>
        <taxon>Salicaceae</taxon>
        <taxon>Saliceae</taxon>
        <taxon>Populus</taxon>
    </lineage>
</organism>
<gene>
    <name evidence="1" type="ORF">D5086_015103</name>
</gene>
<proteinExistence type="predicted"/>
<keyword evidence="2" id="KW-1185">Reference proteome</keyword>
<evidence type="ECO:0000313" key="2">
    <source>
        <dbReference type="Proteomes" id="UP000309997"/>
    </source>
</evidence>
<evidence type="ECO:0000313" key="1">
    <source>
        <dbReference type="EMBL" id="KAL3584042.1"/>
    </source>
</evidence>
<dbReference type="Proteomes" id="UP000309997">
    <property type="component" value="Unassembled WGS sequence"/>
</dbReference>
<name>A0ACC4C008_POPAL</name>
<dbReference type="EMBL" id="RCHU02000007">
    <property type="protein sequence ID" value="KAL3584042.1"/>
    <property type="molecule type" value="Genomic_DNA"/>
</dbReference>
<reference evidence="1 2" key="1">
    <citation type="journal article" date="2024" name="Plant Biotechnol. J.">
        <title>Genome and CRISPR/Cas9 system of a widespread forest tree (Populus alba) in the world.</title>
        <authorList>
            <person name="Liu Y.J."/>
            <person name="Jiang P.F."/>
            <person name="Han X.M."/>
            <person name="Li X.Y."/>
            <person name="Wang H.M."/>
            <person name="Wang Y.J."/>
            <person name="Wang X.X."/>
            <person name="Zeng Q.Y."/>
        </authorList>
    </citation>
    <scope>NUCLEOTIDE SEQUENCE [LARGE SCALE GENOMIC DNA]</scope>
    <source>
        <strain evidence="2">cv. PAL-ZL1</strain>
    </source>
</reference>
<sequence length="149" mass="17029">MLINDQQFQRFLVTSSWNKVEKGLIPVLEHVAKQGSVNPQVESKIRAELKSTMPAEERENWRLFSTQELSNLVYLHGALCETLRLYPPVPFQHKEPLKSDVLPSGHRVGPNMMVLFSVYVMGRMTSIWGPDCLEFKPERSVFQGNGSEI</sequence>
<accession>A0ACC4C008</accession>